<dbReference type="GO" id="GO:0005794">
    <property type="term" value="C:Golgi apparatus"/>
    <property type="evidence" value="ECO:0007669"/>
    <property type="project" value="TreeGrafter"/>
</dbReference>
<comment type="subcellular location">
    <subcellularLocation>
        <location evidence="2">Cytoplasm</location>
    </subcellularLocation>
    <subcellularLocation>
        <location evidence="1">Endomembrane system</location>
        <topology evidence="1">Peripheral membrane protein</topology>
    </subcellularLocation>
</comment>
<evidence type="ECO:0000256" key="1">
    <source>
        <dbReference type="ARBA" id="ARBA00004184"/>
    </source>
</evidence>
<dbReference type="Gene3D" id="1.10.287.1490">
    <property type="match status" value="1"/>
</dbReference>
<dbReference type="SMART" id="SM00755">
    <property type="entry name" value="Grip"/>
    <property type="match status" value="1"/>
</dbReference>
<gene>
    <name evidence="8" type="ORF">AGERDE_LOCUS11895</name>
</gene>
<keyword evidence="4 6" id="KW-0175">Coiled coil</keyword>
<reference evidence="8" key="1">
    <citation type="submission" date="2021-06" db="EMBL/GenBank/DDBJ databases">
        <authorList>
            <person name="Kallberg Y."/>
            <person name="Tangrot J."/>
            <person name="Rosling A."/>
        </authorList>
    </citation>
    <scope>NUCLEOTIDE SEQUENCE</scope>
    <source>
        <strain evidence="8">MT106</strain>
    </source>
</reference>
<keyword evidence="9" id="KW-1185">Reference proteome</keyword>
<keyword evidence="5" id="KW-0472">Membrane</keyword>
<evidence type="ECO:0000256" key="6">
    <source>
        <dbReference type="SAM" id="Coils"/>
    </source>
</evidence>
<dbReference type="PANTHER" id="PTHR23157">
    <property type="entry name" value="GRIP AND COILED-COIL DOMAIN-CONTAINING PROTEIN 1"/>
    <property type="match status" value="1"/>
</dbReference>
<dbReference type="PROSITE" id="PS50913">
    <property type="entry name" value="GRIP"/>
    <property type="match status" value="1"/>
</dbReference>
<dbReference type="AlphaFoldDB" id="A0A9N9E783"/>
<evidence type="ECO:0000256" key="3">
    <source>
        <dbReference type="ARBA" id="ARBA00022490"/>
    </source>
</evidence>
<evidence type="ECO:0000256" key="4">
    <source>
        <dbReference type="ARBA" id="ARBA00023054"/>
    </source>
</evidence>
<feature type="non-terminal residue" evidence="8">
    <location>
        <position position="550"/>
    </location>
</feature>
<dbReference type="PANTHER" id="PTHR23157:SF25">
    <property type="entry name" value="GRIP AND COILED-COIL DOMAIN-CONTAINING PROTEIN 1"/>
    <property type="match status" value="1"/>
</dbReference>
<evidence type="ECO:0000313" key="9">
    <source>
        <dbReference type="Proteomes" id="UP000789831"/>
    </source>
</evidence>
<keyword evidence="3" id="KW-0963">Cytoplasm</keyword>
<evidence type="ECO:0000256" key="2">
    <source>
        <dbReference type="ARBA" id="ARBA00004496"/>
    </source>
</evidence>
<feature type="coiled-coil region" evidence="6">
    <location>
        <begin position="89"/>
        <end position="183"/>
    </location>
</feature>
<dbReference type="EMBL" id="CAJVPL010006156">
    <property type="protein sequence ID" value="CAG8662719.1"/>
    <property type="molecule type" value="Genomic_DNA"/>
</dbReference>
<accession>A0A9N9E783</accession>
<feature type="domain" description="GRIP" evidence="7">
    <location>
        <begin position="487"/>
        <end position="536"/>
    </location>
</feature>
<feature type="coiled-coil region" evidence="6">
    <location>
        <begin position="452"/>
        <end position="489"/>
    </location>
</feature>
<protein>
    <submittedName>
        <fullName evidence="8">11796_t:CDS:1</fullName>
    </submittedName>
</protein>
<dbReference type="Proteomes" id="UP000789831">
    <property type="component" value="Unassembled WGS sequence"/>
</dbReference>
<dbReference type="OrthoDB" id="1926336at2759"/>
<dbReference type="Pfam" id="PF01465">
    <property type="entry name" value="GRIP"/>
    <property type="match status" value="1"/>
</dbReference>
<organism evidence="8 9">
    <name type="scientific">Ambispora gerdemannii</name>
    <dbReference type="NCBI Taxonomy" id="144530"/>
    <lineage>
        <taxon>Eukaryota</taxon>
        <taxon>Fungi</taxon>
        <taxon>Fungi incertae sedis</taxon>
        <taxon>Mucoromycota</taxon>
        <taxon>Glomeromycotina</taxon>
        <taxon>Glomeromycetes</taxon>
        <taxon>Archaeosporales</taxon>
        <taxon>Ambisporaceae</taxon>
        <taxon>Ambispora</taxon>
    </lineage>
</organism>
<proteinExistence type="predicted"/>
<dbReference type="InterPro" id="IPR000237">
    <property type="entry name" value="GRIP_dom"/>
</dbReference>
<evidence type="ECO:0000256" key="5">
    <source>
        <dbReference type="ARBA" id="ARBA00023136"/>
    </source>
</evidence>
<feature type="coiled-coil region" evidence="6">
    <location>
        <begin position="246"/>
        <end position="386"/>
    </location>
</feature>
<dbReference type="InterPro" id="IPR051952">
    <property type="entry name" value="Golgi-autophagy_related"/>
</dbReference>
<sequence>MEDFRHPLEERLKAEAEFSKARLKAGSPTGILQSRIDDLENKNFTLEEEVKDLRIQLTGRQNDLTKVQELLNKRTAEHEEKMKKWRGIVNSAKKNVDDLRQTVAAKDAEIAELKESLEMLKEKDQQTKVTVDEIEKSASRLKTEMLNQVGMHTAQIEQLESRLRLANQQALEVKAEFQQYKQRAHTLLQEKNANNNTSAQINNNSSNSISNIVSDSKTLELAESSKKMETEIRHQSAELKLTNDKVRTTTKDLERALSRNVELERELRKAQLDALGNVETVKEAQNSLRVAQTEIQNLKEELRTINTRHEAAMSELRNQLVSSTNNIQNNLAKKQEENEELQRISENLSEELSQVRAQLLERTKELEELQKQLNTFRSRNTTQSKNFMDGDAKLKDARLDISNSAPTTSLEGRQHTTLSDLLVDVDNSKKLKDKATIVALSLDKEKEFTFKLQHMAELLNESEAQVKRLEEQEKVLKEEIRKMDRLEKRQDLSVEYLKNVVLRFFETSPDDREPLIPVISTILQLSPEETRNLKDNALNDVAENPVVLGF</sequence>
<comment type="caution">
    <text evidence="8">The sequence shown here is derived from an EMBL/GenBank/DDBJ whole genome shotgun (WGS) entry which is preliminary data.</text>
</comment>
<evidence type="ECO:0000259" key="7">
    <source>
        <dbReference type="PROSITE" id="PS50913"/>
    </source>
</evidence>
<evidence type="ECO:0000313" key="8">
    <source>
        <dbReference type="EMBL" id="CAG8662719.1"/>
    </source>
</evidence>
<name>A0A9N9E783_9GLOM</name>